<dbReference type="NCBIfam" id="NF001453">
    <property type="entry name" value="PRK00312.1"/>
    <property type="match status" value="1"/>
</dbReference>
<name>A0A0W8E1J6_9ZZZZ</name>
<keyword evidence="5 8" id="KW-0489">Methyltransferase</keyword>
<evidence type="ECO:0000256" key="6">
    <source>
        <dbReference type="ARBA" id="ARBA00022679"/>
    </source>
</evidence>
<evidence type="ECO:0000256" key="3">
    <source>
        <dbReference type="ARBA" id="ARBA00011890"/>
    </source>
</evidence>
<gene>
    <name evidence="8" type="ORF">ASZ90_020101</name>
</gene>
<keyword evidence="7" id="KW-0949">S-adenosyl-L-methionine</keyword>
<dbReference type="FunFam" id="3.40.50.150:FF:000010">
    <property type="entry name" value="Protein-L-isoaspartate O-methyltransferase"/>
    <property type="match status" value="1"/>
</dbReference>
<dbReference type="AlphaFoldDB" id="A0A0W8E1J6"/>
<evidence type="ECO:0000256" key="1">
    <source>
        <dbReference type="ARBA" id="ARBA00004496"/>
    </source>
</evidence>
<evidence type="ECO:0000256" key="4">
    <source>
        <dbReference type="ARBA" id="ARBA00022490"/>
    </source>
</evidence>
<dbReference type="NCBIfam" id="TIGR00080">
    <property type="entry name" value="pimt"/>
    <property type="match status" value="1"/>
</dbReference>
<evidence type="ECO:0000313" key="8">
    <source>
        <dbReference type="EMBL" id="KUG02469.1"/>
    </source>
</evidence>
<dbReference type="EMBL" id="LNQE01001918">
    <property type="protein sequence ID" value="KUG02469.1"/>
    <property type="molecule type" value="Genomic_DNA"/>
</dbReference>
<dbReference type="InterPro" id="IPR000682">
    <property type="entry name" value="PCMT"/>
</dbReference>
<comment type="similarity">
    <text evidence="2">Belongs to the methyltransferase superfamily. L-isoaspartyl/D-aspartyl protein methyltransferase family.</text>
</comment>
<dbReference type="EC" id="2.1.1.77" evidence="3"/>
<dbReference type="HAMAP" id="MF_00090">
    <property type="entry name" value="PIMT"/>
    <property type="match status" value="1"/>
</dbReference>
<proteinExistence type="inferred from homology"/>
<keyword evidence="4" id="KW-0963">Cytoplasm</keyword>
<dbReference type="PANTHER" id="PTHR11579">
    <property type="entry name" value="PROTEIN-L-ISOASPARTATE O-METHYLTRANSFERASE"/>
    <property type="match status" value="1"/>
</dbReference>
<evidence type="ECO:0000256" key="2">
    <source>
        <dbReference type="ARBA" id="ARBA00005369"/>
    </source>
</evidence>
<reference evidence="8" key="1">
    <citation type="journal article" date="2015" name="Proc. Natl. Acad. Sci. U.S.A.">
        <title>Networks of energetic and metabolic interactions define dynamics in microbial communities.</title>
        <authorList>
            <person name="Embree M."/>
            <person name="Liu J.K."/>
            <person name="Al-Bassam M.M."/>
            <person name="Zengler K."/>
        </authorList>
    </citation>
    <scope>NUCLEOTIDE SEQUENCE</scope>
</reference>
<protein>
    <recommendedName>
        <fullName evidence="3">protein-L-isoaspartate(D-aspartate) O-methyltransferase</fullName>
        <ecNumber evidence="3">2.1.1.77</ecNumber>
    </recommendedName>
</protein>
<dbReference type="InterPro" id="IPR029063">
    <property type="entry name" value="SAM-dependent_MTases_sf"/>
</dbReference>
<evidence type="ECO:0000256" key="5">
    <source>
        <dbReference type="ARBA" id="ARBA00022603"/>
    </source>
</evidence>
<dbReference type="Gene3D" id="3.40.50.150">
    <property type="entry name" value="Vaccinia Virus protein VP39"/>
    <property type="match status" value="1"/>
</dbReference>
<dbReference type="CDD" id="cd02440">
    <property type="entry name" value="AdoMet_MTases"/>
    <property type="match status" value="1"/>
</dbReference>
<organism evidence="8">
    <name type="scientific">hydrocarbon metagenome</name>
    <dbReference type="NCBI Taxonomy" id="938273"/>
    <lineage>
        <taxon>unclassified sequences</taxon>
        <taxon>metagenomes</taxon>
        <taxon>ecological metagenomes</taxon>
    </lineage>
</organism>
<dbReference type="GO" id="GO:0032259">
    <property type="term" value="P:methylation"/>
    <property type="evidence" value="ECO:0007669"/>
    <property type="project" value="UniProtKB-KW"/>
</dbReference>
<dbReference type="PROSITE" id="PS01279">
    <property type="entry name" value="PCMT"/>
    <property type="match status" value="1"/>
</dbReference>
<dbReference type="GO" id="GO:0005737">
    <property type="term" value="C:cytoplasm"/>
    <property type="evidence" value="ECO:0007669"/>
    <property type="project" value="UniProtKB-SubCell"/>
</dbReference>
<dbReference type="GO" id="GO:0004719">
    <property type="term" value="F:protein-L-isoaspartate (D-aspartate) O-methyltransferase activity"/>
    <property type="evidence" value="ECO:0007669"/>
    <property type="project" value="UniProtKB-EC"/>
</dbReference>
<evidence type="ECO:0000256" key="7">
    <source>
        <dbReference type="ARBA" id="ARBA00022691"/>
    </source>
</evidence>
<dbReference type="SUPFAM" id="SSF53335">
    <property type="entry name" value="S-adenosyl-L-methionine-dependent methyltransferases"/>
    <property type="match status" value="1"/>
</dbReference>
<accession>A0A0W8E1J6</accession>
<sequence length="199" mass="22611">MSEKSKLEVEIYEFFHKLDRSFFVDPEFKDLASRDHPLPIGFDQTISQPTLVLYMTMSLDLHPDCRVLEIGTGSGYQTAFLAEFASQVYTVERIPELAEKAKNRLLALGYNNISFHSGDGSLGWEEYAPYDRIMVTAAAAKIPDKLIQQLNPGGKMIIPIGPSNNQELFMLLKKENHQIEKTSLGDVRFVEFKGEYGWK</sequence>
<dbReference type="Pfam" id="PF01135">
    <property type="entry name" value="PCMT"/>
    <property type="match status" value="1"/>
</dbReference>
<keyword evidence="6 8" id="KW-0808">Transferase</keyword>
<comment type="subcellular location">
    <subcellularLocation>
        <location evidence="1">Cytoplasm</location>
    </subcellularLocation>
</comment>
<dbReference type="PANTHER" id="PTHR11579:SF0">
    <property type="entry name" value="PROTEIN-L-ISOASPARTATE(D-ASPARTATE) O-METHYLTRANSFERASE"/>
    <property type="match status" value="1"/>
</dbReference>
<comment type="caution">
    <text evidence="8">The sequence shown here is derived from an EMBL/GenBank/DDBJ whole genome shotgun (WGS) entry which is preliminary data.</text>
</comment>